<evidence type="ECO:0000313" key="4">
    <source>
        <dbReference type="Proteomes" id="UP000004358"/>
    </source>
</evidence>
<feature type="transmembrane region" description="Helical" evidence="2">
    <location>
        <begin position="189"/>
        <end position="211"/>
    </location>
</feature>
<protein>
    <recommendedName>
        <fullName evidence="5">PepSY domain-containing protein</fullName>
    </recommendedName>
</protein>
<evidence type="ECO:0000313" key="3">
    <source>
        <dbReference type="EMBL" id="EAQ79787.1"/>
    </source>
</evidence>
<organism evidence="3 4">
    <name type="scientific">Blastopirellula marina DSM 3645</name>
    <dbReference type="NCBI Taxonomy" id="314230"/>
    <lineage>
        <taxon>Bacteria</taxon>
        <taxon>Pseudomonadati</taxon>
        <taxon>Planctomycetota</taxon>
        <taxon>Planctomycetia</taxon>
        <taxon>Pirellulales</taxon>
        <taxon>Pirellulaceae</taxon>
        <taxon>Blastopirellula</taxon>
    </lineage>
</organism>
<keyword evidence="2" id="KW-1133">Transmembrane helix</keyword>
<name>A3ZU85_9BACT</name>
<dbReference type="eggNOG" id="COG3182">
    <property type="taxonomic scope" value="Bacteria"/>
</dbReference>
<keyword evidence="2" id="KW-0472">Membrane</keyword>
<feature type="transmembrane region" description="Helical" evidence="2">
    <location>
        <begin position="146"/>
        <end position="169"/>
    </location>
</feature>
<dbReference type="Proteomes" id="UP000004358">
    <property type="component" value="Unassembled WGS sequence"/>
</dbReference>
<feature type="transmembrane region" description="Helical" evidence="2">
    <location>
        <begin position="339"/>
        <end position="360"/>
    </location>
</feature>
<dbReference type="PANTHER" id="PTHR34219">
    <property type="entry name" value="IRON-REGULATED INNER MEMBRANE PROTEIN-RELATED"/>
    <property type="match status" value="1"/>
</dbReference>
<evidence type="ECO:0000256" key="1">
    <source>
        <dbReference type="SAM" id="MobiDB-lite"/>
    </source>
</evidence>
<feature type="transmembrane region" description="Helical" evidence="2">
    <location>
        <begin position="12"/>
        <end position="36"/>
    </location>
</feature>
<dbReference type="EMBL" id="AANZ01000012">
    <property type="protein sequence ID" value="EAQ79787.1"/>
    <property type="molecule type" value="Genomic_DNA"/>
</dbReference>
<reference evidence="3 4" key="1">
    <citation type="submission" date="2006-02" db="EMBL/GenBank/DDBJ databases">
        <authorList>
            <person name="Amann R."/>
            <person name="Ferriera S."/>
            <person name="Johnson J."/>
            <person name="Kravitz S."/>
            <person name="Halpern A."/>
            <person name="Remington K."/>
            <person name="Beeson K."/>
            <person name="Tran B."/>
            <person name="Rogers Y.-H."/>
            <person name="Friedman R."/>
            <person name="Venter J.C."/>
        </authorList>
    </citation>
    <scope>NUCLEOTIDE SEQUENCE [LARGE SCALE GENOMIC DNA]</scope>
    <source>
        <strain evidence="3 4">DSM 3645</strain>
    </source>
</reference>
<feature type="region of interest" description="Disordered" evidence="1">
    <location>
        <begin position="376"/>
        <end position="404"/>
    </location>
</feature>
<dbReference type="Pfam" id="PF03929">
    <property type="entry name" value="PepSY_TM"/>
    <property type="match status" value="1"/>
</dbReference>
<comment type="caution">
    <text evidence="3">The sequence shown here is derived from an EMBL/GenBank/DDBJ whole genome shotgun (WGS) entry which is preliminary data.</text>
</comment>
<keyword evidence="2" id="KW-0812">Transmembrane</keyword>
<sequence length="404" mass="45175">MKLIARRIWLQVHLYLGLTAGLIFALAGLTGSILVFEHAFDENLNAEMMLTENRGELRSLGEITALAQQQFPELGHVERIAVPRTAENVYYVRFKAQSRGGKPSSTEVFYDPYTAAALGQRPERSGLIAWIYDLHARLLFGKSGRILMGVIALTVIISVITGIVLWWPLQKGGWRIAWGIRRNKLNFDLHKTSGLLMTPPLLLIAFTGVYLGLPFLVKPVIGIFSTETKNPQNVTSLLPATPTEPIGPDRAAQLAAEVMPGSELFFVHLPQRADDTYKVFVRQQGEVGRLRGAGRIWLDQYSGEVRATRDWNKFTFADTYYRIQLALHCGDAFGFGGRFLFFVVGFVPAALYVTGFLLWWRKKMSRRRQLQNRAAVQSGKSVEMSPLAAKLTAEKSSELESASN</sequence>
<dbReference type="STRING" id="314230.DSM3645_21644"/>
<evidence type="ECO:0008006" key="5">
    <source>
        <dbReference type="Google" id="ProtNLM"/>
    </source>
</evidence>
<dbReference type="RefSeq" id="WP_002652227.1">
    <property type="nucleotide sequence ID" value="NZ_CH672376.1"/>
</dbReference>
<dbReference type="AlphaFoldDB" id="A3ZU85"/>
<dbReference type="OrthoDB" id="9776609at2"/>
<dbReference type="InterPro" id="IPR005625">
    <property type="entry name" value="PepSY-ass_TM"/>
</dbReference>
<dbReference type="HOGENOM" id="CLU_031962_4_2_0"/>
<accession>A3ZU85</accession>
<evidence type="ECO:0000256" key="2">
    <source>
        <dbReference type="SAM" id="Phobius"/>
    </source>
</evidence>
<gene>
    <name evidence="3" type="ORF">DSM3645_21644</name>
</gene>
<proteinExistence type="predicted"/>